<dbReference type="Pfam" id="PF13396">
    <property type="entry name" value="PLDc_N"/>
    <property type="match status" value="1"/>
</dbReference>
<reference evidence="8 9" key="1">
    <citation type="submission" date="2016-08" db="EMBL/GenBank/DDBJ databases">
        <title>Whole genome sequence of Pseudomonas graminis strain UASWS1507, a potential biological control agent for agriculture.</title>
        <authorList>
            <person name="Crovadore J."/>
            <person name="Calmin G."/>
            <person name="Chablais R."/>
            <person name="Cochard B."/>
            <person name="Lefort F."/>
        </authorList>
    </citation>
    <scope>NUCLEOTIDE SEQUENCE [LARGE SCALE GENOMIC DNA]</scope>
    <source>
        <strain evidence="8 9">UASWS1507</strain>
    </source>
</reference>
<keyword evidence="4 6" id="KW-1133">Transmembrane helix</keyword>
<dbReference type="GO" id="GO:0005886">
    <property type="term" value="C:plasma membrane"/>
    <property type="evidence" value="ECO:0007669"/>
    <property type="project" value="UniProtKB-SubCell"/>
</dbReference>
<keyword evidence="5 6" id="KW-0472">Membrane</keyword>
<evidence type="ECO:0000256" key="4">
    <source>
        <dbReference type="ARBA" id="ARBA00022989"/>
    </source>
</evidence>
<evidence type="ECO:0000313" key="9">
    <source>
        <dbReference type="Proteomes" id="UP000095143"/>
    </source>
</evidence>
<organism evidence="8 9">
    <name type="scientific">Pseudomonas graminis</name>
    <dbReference type="NCBI Taxonomy" id="158627"/>
    <lineage>
        <taxon>Bacteria</taxon>
        <taxon>Pseudomonadati</taxon>
        <taxon>Pseudomonadota</taxon>
        <taxon>Gammaproteobacteria</taxon>
        <taxon>Pseudomonadales</taxon>
        <taxon>Pseudomonadaceae</taxon>
        <taxon>Pseudomonas</taxon>
    </lineage>
</organism>
<dbReference type="RefSeq" id="WP_065988796.1">
    <property type="nucleotide sequence ID" value="NZ_MDEN01000062.1"/>
</dbReference>
<name>A0A1C2E025_9PSED</name>
<feature type="domain" description="Cardiolipin synthase N-terminal" evidence="7">
    <location>
        <begin position="16"/>
        <end position="57"/>
    </location>
</feature>
<dbReference type="OrthoDB" id="7030203at2"/>
<evidence type="ECO:0000259" key="7">
    <source>
        <dbReference type="Pfam" id="PF13396"/>
    </source>
</evidence>
<accession>A0A1C2E025</accession>
<proteinExistence type="predicted"/>
<dbReference type="EMBL" id="MDEN01000062">
    <property type="protein sequence ID" value="OCX20349.1"/>
    <property type="molecule type" value="Genomic_DNA"/>
</dbReference>
<gene>
    <name evidence="8" type="ORF">BBI10_12325</name>
</gene>
<evidence type="ECO:0000256" key="2">
    <source>
        <dbReference type="ARBA" id="ARBA00022475"/>
    </source>
</evidence>
<evidence type="ECO:0000256" key="5">
    <source>
        <dbReference type="ARBA" id="ARBA00023136"/>
    </source>
</evidence>
<comment type="caution">
    <text evidence="8">The sequence shown here is derived from an EMBL/GenBank/DDBJ whole genome shotgun (WGS) entry which is preliminary data.</text>
</comment>
<feature type="transmembrane region" description="Helical" evidence="6">
    <location>
        <begin position="36"/>
        <end position="61"/>
    </location>
</feature>
<dbReference type="AlphaFoldDB" id="A0A1C2E025"/>
<dbReference type="Proteomes" id="UP000095143">
    <property type="component" value="Unassembled WGS sequence"/>
</dbReference>
<protein>
    <recommendedName>
        <fullName evidence="7">Cardiolipin synthase N-terminal domain-containing protein</fullName>
    </recommendedName>
</protein>
<keyword evidence="2" id="KW-1003">Cell membrane</keyword>
<keyword evidence="3 6" id="KW-0812">Transmembrane</keyword>
<dbReference type="InterPro" id="IPR027379">
    <property type="entry name" value="CLS_N"/>
</dbReference>
<sequence length="72" mass="7824">MDTLFSAALVVVILLIDVWAIASVWRGPESSWTKIGWVVLILIFPVIGVAIWGIAGPRGIAKAPTSRVRRRG</sequence>
<evidence type="ECO:0000256" key="6">
    <source>
        <dbReference type="SAM" id="Phobius"/>
    </source>
</evidence>
<evidence type="ECO:0000313" key="8">
    <source>
        <dbReference type="EMBL" id="OCX20349.1"/>
    </source>
</evidence>
<comment type="subcellular location">
    <subcellularLocation>
        <location evidence="1">Cell membrane</location>
        <topology evidence="1">Multi-pass membrane protein</topology>
    </subcellularLocation>
</comment>
<evidence type="ECO:0000256" key="1">
    <source>
        <dbReference type="ARBA" id="ARBA00004651"/>
    </source>
</evidence>
<evidence type="ECO:0000256" key="3">
    <source>
        <dbReference type="ARBA" id="ARBA00022692"/>
    </source>
</evidence>